<keyword evidence="6 9" id="KW-0238">DNA-binding</keyword>
<dbReference type="EMBL" id="JAFJZZ010000001">
    <property type="protein sequence ID" value="MBN7771889.1"/>
    <property type="molecule type" value="Genomic_DNA"/>
</dbReference>
<dbReference type="GO" id="GO:0005737">
    <property type="term" value="C:cytoplasm"/>
    <property type="evidence" value="ECO:0007669"/>
    <property type="project" value="UniProtKB-SubCell"/>
</dbReference>
<feature type="active site" evidence="9">
    <location>
        <position position="268"/>
    </location>
</feature>
<dbReference type="PANTHER" id="PTHR30349">
    <property type="entry name" value="PHAGE INTEGRASE-RELATED"/>
    <property type="match status" value="1"/>
</dbReference>
<accession>A0A939D5X2</accession>
<sequence length="296" mass="34026">MNDYIEQFKTYLLKERKMSENSLHAYYRDVLEYSRFLEEKQGGGLKESSNTEIVSFVLKLKNDGKSSATVNRKVASLRAFYNFMMEKEYVTVNPVANIKSPKIERKELEFLTIEEVDKLLSLPDDSIKGKRDRAILEIMYATGIRVSEIIETKVSDINLRMGFVTCTGEHGKARIIPMGRPARAAVEAYIYETRDKLLKKSKEEEEALFLNYFGEKLTRQGLWKILKEYAATAGFESKITPQTLRNSFAVHMIQNGADLKSLQELLGHEDITATQIYLSVTKNRIKDVYDRAHPRA</sequence>
<evidence type="ECO:0000256" key="2">
    <source>
        <dbReference type="ARBA" id="ARBA00022490"/>
    </source>
</evidence>
<name>A0A939D5X2_CLOAM</name>
<protein>
    <recommendedName>
        <fullName evidence="9">Tyrosine recombinase XerC</fullName>
    </recommendedName>
</protein>
<dbReference type="PROSITE" id="PS51898">
    <property type="entry name" value="TYR_RECOMBINASE"/>
    <property type="match status" value="1"/>
</dbReference>
<feature type="domain" description="Core-binding (CB)" evidence="11">
    <location>
        <begin position="1"/>
        <end position="85"/>
    </location>
</feature>
<dbReference type="InterPro" id="IPR004107">
    <property type="entry name" value="Integrase_SAM-like_N"/>
</dbReference>
<dbReference type="Proteomes" id="UP000664545">
    <property type="component" value="Unassembled WGS sequence"/>
</dbReference>
<keyword evidence="8 9" id="KW-0131">Cell cycle</keyword>
<dbReference type="InterPro" id="IPR044068">
    <property type="entry name" value="CB"/>
</dbReference>
<dbReference type="RefSeq" id="WP_206580674.1">
    <property type="nucleotide sequence ID" value="NZ_JAFJZZ010000001.1"/>
</dbReference>
<evidence type="ECO:0000256" key="3">
    <source>
        <dbReference type="ARBA" id="ARBA00022618"/>
    </source>
</evidence>
<dbReference type="Gene3D" id="1.10.150.130">
    <property type="match status" value="1"/>
</dbReference>
<keyword evidence="7 9" id="KW-0233">DNA recombination</keyword>
<dbReference type="Pfam" id="PF02899">
    <property type="entry name" value="Phage_int_SAM_1"/>
    <property type="match status" value="1"/>
</dbReference>
<dbReference type="AlphaFoldDB" id="A0A939D5X2"/>
<dbReference type="InterPro" id="IPR013762">
    <property type="entry name" value="Integrase-like_cat_sf"/>
</dbReference>
<feature type="domain" description="Tyr recombinase" evidence="10">
    <location>
        <begin position="106"/>
        <end position="290"/>
    </location>
</feature>
<comment type="caution">
    <text evidence="9">Lacks conserved residue(s) required for the propagation of feature annotation.</text>
</comment>
<dbReference type="PROSITE" id="PS51900">
    <property type="entry name" value="CB"/>
    <property type="match status" value="1"/>
</dbReference>
<dbReference type="PANTHER" id="PTHR30349:SF81">
    <property type="entry name" value="TYROSINE RECOMBINASE XERC"/>
    <property type="match status" value="1"/>
</dbReference>
<dbReference type="NCBIfam" id="NF001399">
    <property type="entry name" value="PRK00283.1"/>
    <property type="match status" value="1"/>
</dbReference>
<comment type="subunit">
    <text evidence="9">Forms a cyclic heterotetrameric complex composed of two molecules of XerC and two molecules of XerD.</text>
</comment>
<gene>
    <name evidence="9" type="primary">xerC</name>
    <name evidence="12" type="ORF">JYB65_00750</name>
</gene>
<evidence type="ECO:0000256" key="8">
    <source>
        <dbReference type="ARBA" id="ARBA00023306"/>
    </source>
</evidence>
<dbReference type="HAMAP" id="MF_01808">
    <property type="entry name" value="Recomb_XerC_XerD"/>
    <property type="match status" value="1"/>
</dbReference>
<dbReference type="GO" id="GO:0051301">
    <property type="term" value="P:cell division"/>
    <property type="evidence" value="ECO:0007669"/>
    <property type="project" value="UniProtKB-KW"/>
</dbReference>
<dbReference type="InterPro" id="IPR023009">
    <property type="entry name" value="Tyrosine_recombinase_XerC/XerD"/>
</dbReference>
<dbReference type="GO" id="GO:0006313">
    <property type="term" value="P:DNA transposition"/>
    <property type="evidence" value="ECO:0007669"/>
    <property type="project" value="UniProtKB-UniRule"/>
</dbReference>
<evidence type="ECO:0000256" key="4">
    <source>
        <dbReference type="ARBA" id="ARBA00022829"/>
    </source>
</evidence>
<dbReference type="CDD" id="cd00798">
    <property type="entry name" value="INT_XerDC_C"/>
    <property type="match status" value="1"/>
</dbReference>
<evidence type="ECO:0000259" key="10">
    <source>
        <dbReference type="PROSITE" id="PS51898"/>
    </source>
</evidence>
<proteinExistence type="inferred from homology"/>
<dbReference type="SUPFAM" id="SSF56349">
    <property type="entry name" value="DNA breaking-rejoining enzymes"/>
    <property type="match status" value="1"/>
</dbReference>
<evidence type="ECO:0000256" key="9">
    <source>
        <dbReference type="HAMAP-Rule" id="MF_01808"/>
    </source>
</evidence>
<evidence type="ECO:0000313" key="12">
    <source>
        <dbReference type="EMBL" id="MBN7771889.1"/>
    </source>
</evidence>
<dbReference type="InterPro" id="IPR050090">
    <property type="entry name" value="Tyrosine_recombinase_XerCD"/>
</dbReference>
<evidence type="ECO:0000256" key="7">
    <source>
        <dbReference type="ARBA" id="ARBA00023172"/>
    </source>
</evidence>
<feature type="active site" evidence="9">
    <location>
        <position position="245"/>
    </location>
</feature>
<evidence type="ECO:0000313" key="13">
    <source>
        <dbReference type="Proteomes" id="UP000664545"/>
    </source>
</evidence>
<feature type="active site" evidence="9">
    <location>
        <position position="145"/>
    </location>
</feature>
<dbReference type="Pfam" id="PF00589">
    <property type="entry name" value="Phage_integrase"/>
    <property type="match status" value="1"/>
</dbReference>
<dbReference type="Gene3D" id="1.10.443.10">
    <property type="entry name" value="Intergrase catalytic core"/>
    <property type="match status" value="1"/>
</dbReference>
<keyword evidence="2 9" id="KW-0963">Cytoplasm</keyword>
<organism evidence="12 13">
    <name type="scientific">Clostridium aminobutyricum</name>
    <dbReference type="NCBI Taxonomy" id="33953"/>
    <lineage>
        <taxon>Bacteria</taxon>
        <taxon>Bacillati</taxon>
        <taxon>Bacillota</taxon>
        <taxon>Clostridia</taxon>
        <taxon>Eubacteriales</taxon>
        <taxon>Clostridiaceae</taxon>
        <taxon>Clostridium</taxon>
    </lineage>
</organism>
<keyword evidence="3 9" id="KW-0132">Cell division</keyword>
<dbReference type="InterPro" id="IPR011010">
    <property type="entry name" value="DNA_brk_join_enz"/>
</dbReference>
<keyword evidence="13" id="KW-1185">Reference proteome</keyword>
<evidence type="ECO:0000256" key="5">
    <source>
        <dbReference type="ARBA" id="ARBA00022908"/>
    </source>
</evidence>
<evidence type="ECO:0000256" key="6">
    <source>
        <dbReference type="ARBA" id="ARBA00023125"/>
    </source>
</evidence>
<reference evidence="12" key="1">
    <citation type="submission" date="2021-02" db="EMBL/GenBank/DDBJ databases">
        <title>Abyssanaerobacter marinus gen.nov., sp., nov, anaerobic bacterium isolated from the Onnuri vent field of Indian Ocean and suggestion of Mogibacteriaceae fam. nov., and proposal of reclassification of ambiguous this family's genus member.</title>
        <authorList>
            <person name="Kim Y.J."/>
            <person name="Yang J.-A."/>
        </authorList>
    </citation>
    <scope>NUCLEOTIDE SEQUENCE</scope>
    <source>
        <strain evidence="12">DSM 2634</strain>
    </source>
</reference>
<comment type="function">
    <text evidence="9">Site-specific tyrosine recombinase, which acts by catalyzing the cutting and rejoining of the recombining DNA molecules. The XerC-XerD complex is essential to convert dimers of the bacterial chromosome into monomers to permit their segregation at cell division. It also contributes to the segregational stability of plasmids.</text>
</comment>
<comment type="caution">
    <text evidence="12">The sequence shown here is derived from an EMBL/GenBank/DDBJ whole genome shotgun (WGS) entry which is preliminary data.</text>
</comment>
<evidence type="ECO:0000256" key="1">
    <source>
        <dbReference type="ARBA" id="ARBA00004496"/>
    </source>
</evidence>
<comment type="similarity">
    <text evidence="9">Belongs to the 'phage' integrase family. XerC subfamily.</text>
</comment>
<feature type="active site" description="O-(3'-phospho-DNA)-tyrosine intermediate" evidence="9">
    <location>
        <position position="277"/>
    </location>
</feature>
<dbReference type="InterPro" id="IPR010998">
    <property type="entry name" value="Integrase_recombinase_N"/>
</dbReference>
<dbReference type="InterPro" id="IPR002104">
    <property type="entry name" value="Integrase_catalytic"/>
</dbReference>
<dbReference type="GO" id="GO:0009037">
    <property type="term" value="F:tyrosine-based site-specific recombinase activity"/>
    <property type="evidence" value="ECO:0007669"/>
    <property type="project" value="UniProtKB-UniRule"/>
</dbReference>
<dbReference type="GO" id="GO:0003677">
    <property type="term" value="F:DNA binding"/>
    <property type="evidence" value="ECO:0007669"/>
    <property type="project" value="UniProtKB-UniRule"/>
</dbReference>
<keyword evidence="5 9" id="KW-0229">DNA integration</keyword>
<evidence type="ECO:0000259" key="11">
    <source>
        <dbReference type="PROSITE" id="PS51900"/>
    </source>
</evidence>
<dbReference type="GO" id="GO:0007059">
    <property type="term" value="P:chromosome segregation"/>
    <property type="evidence" value="ECO:0007669"/>
    <property type="project" value="UniProtKB-UniRule"/>
</dbReference>
<comment type="subcellular location">
    <subcellularLocation>
        <location evidence="1 9">Cytoplasm</location>
    </subcellularLocation>
</comment>
<keyword evidence="4 9" id="KW-0159">Chromosome partition</keyword>